<dbReference type="InterPro" id="IPR011990">
    <property type="entry name" value="TPR-like_helical_dom_sf"/>
</dbReference>
<feature type="repeat" description="TPR" evidence="1">
    <location>
        <begin position="640"/>
        <end position="673"/>
    </location>
</feature>
<dbReference type="SMART" id="SM00028">
    <property type="entry name" value="TPR"/>
    <property type="match status" value="2"/>
</dbReference>
<feature type="transmembrane region" description="Helical" evidence="2">
    <location>
        <begin position="118"/>
        <end position="138"/>
    </location>
</feature>
<keyword evidence="4" id="KW-1185">Reference proteome</keyword>
<name>H6L2Q0_SAPGL</name>
<feature type="transmembrane region" description="Helical" evidence="2">
    <location>
        <begin position="323"/>
        <end position="342"/>
    </location>
</feature>
<organism evidence="3 4">
    <name type="scientific">Saprospira grandis (strain Lewin)</name>
    <dbReference type="NCBI Taxonomy" id="984262"/>
    <lineage>
        <taxon>Bacteria</taxon>
        <taxon>Pseudomonadati</taxon>
        <taxon>Bacteroidota</taxon>
        <taxon>Saprospiria</taxon>
        <taxon>Saprospirales</taxon>
        <taxon>Saprospiraceae</taxon>
        <taxon>Saprospira</taxon>
    </lineage>
</organism>
<dbReference type="SUPFAM" id="SSF48452">
    <property type="entry name" value="TPR-like"/>
    <property type="match status" value="1"/>
</dbReference>
<accession>H6L2Q0</accession>
<dbReference type="KEGG" id="sgn:SGRA_2076"/>
<dbReference type="PROSITE" id="PS50005">
    <property type="entry name" value="TPR"/>
    <property type="match status" value="1"/>
</dbReference>
<dbReference type="Pfam" id="PF13181">
    <property type="entry name" value="TPR_8"/>
    <property type="match status" value="1"/>
</dbReference>
<keyword evidence="2" id="KW-1133">Transmembrane helix</keyword>
<keyword evidence="1" id="KW-0802">TPR repeat</keyword>
<evidence type="ECO:0000313" key="3">
    <source>
        <dbReference type="EMBL" id="AFC24807.1"/>
    </source>
</evidence>
<sequence>MNWKQHGPKWLLFFLLFLLGMALSFKSIREPDLWWMYRTGEWIWENGAVTYSDPFSYTQEGRDWINVKWLFEVIIVAFKKMGGPEMVFVLQALVSLGLMYFSAASARLLAPKRNGLSMAWAFAIGLPILLFGLDFRLIGRPEMSSHLLVAVYLFLFLRQSQKTAHNGIFWLIPLQLLWTNLHEAFGIGMVLMFAVLGSSWAQYFLMGKKTALPKKQTLAILGALLVIPINPRGISMWAHPFNIFGQLQNNKYTSELNSYLEASYWMKEAYINLFFLGAALLFLGLLLFGSKEGRPKLGQLLGWPNLVLPALLFYLSLTAYRNIPFFLLASAPFLLALLERLLRPLVQKSWKMALSLGLALSLASCYGLIVSGNYHKWIESRDQFGLQVLNSHNPIKAAEFMVQENINGRGFADYLSSAYLLWRLQPDFKTYIDLRDLDIFPADFFAQYEKLLQNPALFDAEDQKYNFEYVVLLRRPIEQIPTLYVHLHDSPNYVLVYADPVAMVYVKRLPKYEQLIAEKGLTKTAKKAVFEAWGSSSSSAVPLVLSKMLYPFFKNEENPEVNQWAIGAHLYYALNEQELAQKALEKALQHPDKAMAYSVQGRLAARQYLDPKSTAEQKAQAFKTGKVAFEQALALAPENLESLFGLGVLLAEEKQYAAAIQYFQAAKKLAPENPAIRGRLNACYQALGQ</sequence>
<feature type="transmembrane region" description="Helical" evidence="2">
    <location>
        <begin position="269"/>
        <end position="288"/>
    </location>
</feature>
<dbReference type="HOGENOM" id="CLU_399490_0_0_10"/>
<feature type="transmembrane region" description="Helical" evidence="2">
    <location>
        <begin position="86"/>
        <end position="106"/>
    </location>
</feature>
<evidence type="ECO:0000256" key="2">
    <source>
        <dbReference type="SAM" id="Phobius"/>
    </source>
</evidence>
<protein>
    <submittedName>
        <fullName evidence="3">Uncharacterized protein</fullName>
    </submittedName>
</protein>
<dbReference type="STRING" id="984262.SGRA_2076"/>
<feature type="transmembrane region" description="Helical" evidence="2">
    <location>
        <begin position="354"/>
        <end position="374"/>
    </location>
</feature>
<feature type="transmembrane region" description="Helical" evidence="2">
    <location>
        <begin position="184"/>
        <end position="206"/>
    </location>
</feature>
<dbReference type="InterPro" id="IPR019734">
    <property type="entry name" value="TPR_rpt"/>
</dbReference>
<dbReference type="Gene3D" id="1.25.40.10">
    <property type="entry name" value="Tetratricopeptide repeat domain"/>
    <property type="match status" value="1"/>
</dbReference>
<dbReference type="eggNOG" id="COG0457">
    <property type="taxonomic scope" value="Bacteria"/>
</dbReference>
<gene>
    <name evidence="3" type="ordered locus">SGRA_2076</name>
</gene>
<dbReference type="RefSeq" id="WP_015692426.1">
    <property type="nucleotide sequence ID" value="NC_016940.1"/>
</dbReference>
<reference evidence="3 4" key="1">
    <citation type="journal article" date="2012" name="Stand. Genomic Sci.">
        <title>Complete genome sequencing and analysis of Saprospira grandis str. Lewin, a predatory marine bacterium.</title>
        <authorList>
            <person name="Saw J.H."/>
            <person name="Yuryev A."/>
            <person name="Kanbe M."/>
            <person name="Hou S."/>
            <person name="Young A.G."/>
            <person name="Aizawa S."/>
            <person name="Alam M."/>
        </authorList>
    </citation>
    <scope>NUCLEOTIDE SEQUENCE [LARGE SCALE GENOMIC DNA]</scope>
    <source>
        <strain evidence="3 4">Lewin</strain>
    </source>
</reference>
<dbReference type="EMBL" id="CP002831">
    <property type="protein sequence ID" value="AFC24807.1"/>
    <property type="molecule type" value="Genomic_DNA"/>
</dbReference>
<proteinExistence type="predicted"/>
<keyword evidence="2" id="KW-0812">Transmembrane</keyword>
<evidence type="ECO:0000256" key="1">
    <source>
        <dbReference type="PROSITE-ProRule" id="PRU00339"/>
    </source>
</evidence>
<dbReference type="Proteomes" id="UP000007519">
    <property type="component" value="Chromosome"/>
</dbReference>
<evidence type="ECO:0000313" key="4">
    <source>
        <dbReference type="Proteomes" id="UP000007519"/>
    </source>
</evidence>
<keyword evidence="2" id="KW-0472">Membrane</keyword>
<feature type="transmembrane region" description="Helical" evidence="2">
    <location>
        <begin position="300"/>
        <end position="317"/>
    </location>
</feature>
<dbReference type="AlphaFoldDB" id="H6L2Q0"/>
<dbReference type="OrthoDB" id="9786218at2"/>